<evidence type="ECO:0000313" key="2">
    <source>
        <dbReference type="EMBL" id="KAK8072000.1"/>
    </source>
</evidence>
<gene>
    <name evidence="2" type="ORF">PG996_005348</name>
</gene>
<feature type="compositionally biased region" description="Basic and acidic residues" evidence="1">
    <location>
        <begin position="22"/>
        <end position="32"/>
    </location>
</feature>
<evidence type="ECO:0000313" key="3">
    <source>
        <dbReference type="Proteomes" id="UP001446871"/>
    </source>
</evidence>
<feature type="compositionally biased region" description="Basic and acidic residues" evidence="1">
    <location>
        <begin position="53"/>
        <end position="63"/>
    </location>
</feature>
<feature type="region of interest" description="Disordered" evidence="1">
    <location>
        <begin position="1"/>
        <end position="63"/>
    </location>
</feature>
<accession>A0ABR1VL97</accession>
<dbReference type="Proteomes" id="UP001446871">
    <property type="component" value="Unassembled WGS sequence"/>
</dbReference>
<protein>
    <submittedName>
        <fullName evidence="2">Uncharacterized protein</fullName>
    </submittedName>
</protein>
<evidence type="ECO:0000256" key="1">
    <source>
        <dbReference type="SAM" id="MobiDB-lite"/>
    </source>
</evidence>
<keyword evidence="3" id="KW-1185">Reference proteome</keyword>
<proteinExistence type="predicted"/>
<sequence length="63" mass="6885">MANKRNENPGVAGVEAAVYDLPRPEPEPDGEQRQQGADDGDGYDAALFPSIDRNSHSRENMTQ</sequence>
<dbReference type="EMBL" id="JAQQWM010000003">
    <property type="protein sequence ID" value="KAK8072000.1"/>
    <property type="molecule type" value="Genomic_DNA"/>
</dbReference>
<name>A0ABR1VL97_9PEZI</name>
<reference evidence="2 3" key="1">
    <citation type="submission" date="2023-01" db="EMBL/GenBank/DDBJ databases">
        <title>Analysis of 21 Apiospora genomes using comparative genomics revels a genus with tremendous synthesis potential of carbohydrate active enzymes and secondary metabolites.</title>
        <authorList>
            <person name="Sorensen T."/>
        </authorList>
    </citation>
    <scope>NUCLEOTIDE SEQUENCE [LARGE SCALE GENOMIC DNA]</scope>
    <source>
        <strain evidence="2 3">CBS 83171</strain>
    </source>
</reference>
<comment type="caution">
    <text evidence="2">The sequence shown here is derived from an EMBL/GenBank/DDBJ whole genome shotgun (WGS) entry which is preliminary data.</text>
</comment>
<organism evidence="2 3">
    <name type="scientific">Apiospora saccharicola</name>
    <dbReference type="NCBI Taxonomy" id="335842"/>
    <lineage>
        <taxon>Eukaryota</taxon>
        <taxon>Fungi</taxon>
        <taxon>Dikarya</taxon>
        <taxon>Ascomycota</taxon>
        <taxon>Pezizomycotina</taxon>
        <taxon>Sordariomycetes</taxon>
        <taxon>Xylariomycetidae</taxon>
        <taxon>Amphisphaeriales</taxon>
        <taxon>Apiosporaceae</taxon>
        <taxon>Apiospora</taxon>
    </lineage>
</organism>